<feature type="coiled-coil region" evidence="12">
    <location>
        <begin position="429"/>
        <end position="456"/>
    </location>
</feature>
<dbReference type="InterPro" id="IPR013010">
    <property type="entry name" value="Znf_SIAH"/>
</dbReference>
<evidence type="ECO:0000256" key="11">
    <source>
        <dbReference type="PROSITE-ProRule" id="PRU00207"/>
    </source>
</evidence>
<dbReference type="InterPro" id="IPR012227">
    <property type="entry name" value="TNF_rcpt-assoc_TRAF_met"/>
</dbReference>
<gene>
    <name evidence="17" type="ORF">ACJMK2_036160</name>
</gene>
<dbReference type="GO" id="GO:0005737">
    <property type="term" value="C:cytoplasm"/>
    <property type="evidence" value="ECO:0007669"/>
    <property type="project" value="UniProtKB-SubCell"/>
</dbReference>
<dbReference type="EMBL" id="JBJQND010000006">
    <property type="protein sequence ID" value="KAL3872995.1"/>
    <property type="molecule type" value="Genomic_DNA"/>
</dbReference>
<evidence type="ECO:0000256" key="6">
    <source>
        <dbReference type="ARBA" id="ARBA00022737"/>
    </source>
</evidence>
<evidence type="ECO:0000256" key="3">
    <source>
        <dbReference type="ARBA" id="ARBA00022499"/>
    </source>
</evidence>
<evidence type="ECO:0000256" key="10">
    <source>
        <dbReference type="ARBA" id="ARBA00023054"/>
    </source>
</evidence>
<evidence type="ECO:0000256" key="12">
    <source>
        <dbReference type="SAM" id="Coils"/>
    </source>
</evidence>
<reference evidence="17 18" key="1">
    <citation type="submission" date="2024-11" db="EMBL/GenBank/DDBJ databases">
        <title>Chromosome-level genome assembly of the freshwater bivalve Anodonta woodiana.</title>
        <authorList>
            <person name="Chen X."/>
        </authorList>
    </citation>
    <scope>NUCLEOTIDE SEQUENCE [LARGE SCALE GENOMIC DNA]</scope>
    <source>
        <strain evidence="17">MN2024</strain>
        <tissue evidence="17">Gills</tissue>
    </source>
</reference>
<keyword evidence="2" id="KW-0963">Cytoplasm</keyword>
<feature type="domain" description="SIAH-type" evidence="16">
    <location>
        <begin position="195"/>
        <end position="255"/>
    </location>
</feature>
<dbReference type="Pfam" id="PF02176">
    <property type="entry name" value="zf-TRAF"/>
    <property type="match status" value="1"/>
</dbReference>
<dbReference type="SUPFAM" id="SSF57953">
    <property type="entry name" value="Trimerization domain of TRAF"/>
    <property type="match status" value="1"/>
</dbReference>
<dbReference type="Pfam" id="PF21355">
    <property type="entry name" value="TRAF-mep_MATH"/>
    <property type="match status" value="1"/>
</dbReference>
<evidence type="ECO:0000256" key="8">
    <source>
        <dbReference type="ARBA" id="ARBA00022833"/>
    </source>
</evidence>
<dbReference type="Gene3D" id="2.60.210.10">
    <property type="entry name" value="Apoptosis, Tumor Necrosis Factor Receptor Associated Protein 2, Chain A"/>
    <property type="match status" value="1"/>
</dbReference>
<keyword evidence="4" id="KW-0053">Apoptosis</keyword>
<name>A0ABD3WKG4_SINWO</name>
<dbReference type="InterPro" id="IPR017907">
    <property type="entry name" value="Znf_RING_CS"/>
</dbReference>
<dbReference type="PROSITE" id="PS00518">
    <property type="entry name" value="ZF_RING_1"/>
    <property type="match status" value="1"/>
</dbReference>
<dbReference type="InterPro" id="IPR013083">
    <property type="entry name" value="Znf_RING/FYVE/PHD"/>
</dbReference>
<evidence type="ECO:0000256" key="2">
    <source>
        <dbReference type="ARBA" id="ARBA00022490"/>
    </source>
</evidence>
<dbReference type="FunFam" id="2.60.210.10:FF:000001">
    <property type="entry name" value="TNF receptor-associated factor"/>
    <property type="match status" value="1"/>
</dbReference>
<evidence type="ECO:0000259" key="16">
    <source>
        <dbReference type="PROSITE" id="PS51081"/>
    </source>
</evidence>
<accession>A0ABD3WKG4</accession>
<dbReference type="SUPFAM" id="SSF57850">
    <property type="entry name" value="RING/U-box"/>
    <property type="match status" value="1"/>
</dbReference>
<dbReference type="PROSITE" id="PS51081">
    <property type="entry name" value="ZF_SIAH"/>
    <property type="match status" value="1"/>
</dbReference>
<dbReference type="InterPro" id="IPR049342">
    <property type="entry name" value="TRAF1-6_MATH_dom"/>
</dbReference>
<evidence type="ECO:0000256" key="1">
    <source>
        <dbReference type="ARBA" id="ARBA00004496"/>
    </source>
</evidence>
<dbReference type="InterPro" id="IPR002083">
    <property type="entry name" value="MATH/TRAF_dom"/>
</dbReference>
<feature type="domain" description="MATH" evidence="14">
    <location>
        <begin position="512"/>
        <end position="657"/>
    </location>
</feature>
<keyword evidence="9" id="KW-0832">Ubl conjugation</keyword>
<evidence type="ECO:0000256" key="7">
    <source>
        <dbReference type="ARBA" id="ARBA00022771"/>
    </source>
</evidence>
<comment type="subcellular location">
    <subcellularLocation>
        <location evidence="1">Cytoplasm</location>
    </subcellularLocation>
</comment>
<dbReference type="Proteomes" id="UP001634394">
    <property type="component" value="Unassembled WGS sequence"/>
</dbReference>
<dbReference type="PIRSF" id="PIRSF015614">
    <property type="entry name" value="TRAF"/>
    <property type="match status" value="1"/>
</dbReference>
<feature type="coiled-coil region" evidence="12">
    <location>
        <begin position="357"/>
        <end position="405"/>
    </location>
</feature>
<dbReference type="InterPro" id="IPR018957">
    <property type="entry name" value="Znf_C3HC4_RING-type"/>
</dbReference>
<evidence type="ECO:0000256" key="4">
    <source>
        <dbReference type="ARBA" id="ARBA00022703"/>
    </source>
</evidence>
<evidence type="ECO:0000259" key="15">
    <source>
        <dbReference type="PROSITE" id="PS50145"/>
    </source>
</evidence>
<dbReference type="GO" id="GO:0006915">
    <property type="term" value="P:apoptotic process"/>
    <property type="evidence" value="ECO:0007669"/>
    <property type="project" value="UniProtKB-KW"/>
</dbReference>
<dbReference type="SUPFAM" id="SSF49599">
    <property type="entry name" value="TRAF domain-like"/>
    <property type="match status" value="2"/>
</dbReference>
<dbReference type="PROSITE" id="PS50144">
    <property type="entry name" value="MATH"/>
    <property type="match status" value="1"/>
</dbReference>
<evidence type="ECO:0000256" key="9">
    <source>
        <dbReference type="ARBA" id="ARBA00022843"/>
    </source>
</evidence>
<sequence length="670" mass="76842">MMYMCYSGICAELRQSLNILLLLIFCDLLFRRPRYTETDSAKCVDKGHQQLCISEERIVYSAFCCNITLRSKSYPVGLGKTHPVSLTLQETTLFPADKTSNHTKSRVNMAFSSLTPQGNPEFVRIGEQYKCIVCKQVARDAMATECGHRLCLPCIDPMFQEAKEPVKCPAQEDDCVPIFRTKIVPDPGGRREIKKLLVFCPNKQYGCSTTVPWRDLEKHMSECTFCPVECPNKSRGCSAVVARNELDNHQKRECNFRPVMCTYCKQEFSFMMIGNHEENECPDATTTCKFCGAGPMKRREIQGHLESCPRKPKECRFKVIGCTYMATEEEVSNHEINDGVHHMEILSIFVTNSDLNRLQLINQIQEIAAERDGLKRRLEQHKEELASLKSQVEALKTASKDAKMRMVSQTERIIQLERKSEDTVKRDVMERCEQQTRELQVTIRELREKLTLLERRPATGVGSSEAGVQVRPEELNDMKQQLTMHDRQFHNLDVRLAELDLRFQVLETASYDGILLWKIRDYTRRKQEAITGKTLSLYSQPFYSSRFGYKMCARVYLNGDGMGKNTHMSLFFVVMRGEYDALLPWPFQQKVTLMLLDQQSGQRHLSDTFKPDPASSSFKRPTTEMNIASGCPLFVSHSVLETPTYIKDDIIFIKLMLDLSNLPPPNPANQ</sequence>
<organism evidence="17 18">
    <name type="scientific">Sinanodonta woodiana</name>
    <name type="common">Chinese pond mussel</name>
    <name type="synonym">Anodonta woodiana</name>
    <dbReference type="NCBI Taxonomy" id="1069815"/>
    <lineage>
        <taxon>Eukaryota</taxon>
        <taxon>Metazoa</taxon>
        <taxon>Spiralia</taxon>
        <taxon>Lophotrochozoa</taxon>
        <taxon>Mollusca</taxon>
        <taxon>Bivalvia</taxon>
        <taxon>Autobranchia</taxon>
        <taxon>Heteroconchia</taxon>
        <taxon>Palaeoheterodonta</taxon>
        <taxon>Unionida</taxon>
        <taxon>Unionoidea</taxon>
        <taxon>Unionidae</taxon>
        <taxon>Unioninae</taxon>
        <taxon>Sinanodonta</taxon>
    </lineage>
</organism>
<dbReference type="PROSITE" id="PS50145">
    <property type="entry name" value="ZF_TRAF"/>
    <property type="match status" value="2"/>
</dbReference>
<keyword evidence="7 11" id="KW-0863">Zinc-finger</keyword>
<feature type="domain" description="TRAF-type" evidence="15">
    <location>
        <begin position="219"/>
        <end position="269"/>
    </location>
</feature>
<feature type="domain" description="RING-type" evidence="13">
    <location>
        <begin position="131"/>
        <end position="169"/>
    </location>
</feature>
<dbReference type="InterPro" id="IPR001841">
    <property type="entry name" value="Znf_RING"/>
</dbReference>
<keyword evidence="8 11" id="KW-0862">Zinc</keyword>
<dbReference type="Pfam" id="PF00097">
    <property type="entry name" value="zf-C3HC4"/>
    <property type="match status" value="1"/>
</dbReference>
<dbReference type="Gene3D" id="3.30.40.10">
    <property type="entry name" value="Zinc/RING finger domain, C3HC4 (zinc finger)"/>
    <property type="match status" value="3"/>
</dbReference>
<evidence type="ECO:0000259" key="14">
    <source>
        <dbReference type="PROSITE" id="PS50144"/>
    </source>
</evidence>
<keyword evidence="5 11" id="KW-0479">Metal-binding</keyword>
<evidence type="ECO:0000256" key="5">
    <source>
        <dbReference type="ARBA" id="ARBA00022723"/>
    </source>
</evidence>
<evidence type="ECO:0000313" key="17">
    <source>
        <dbReference type="EMBL" id="KAL3872995.1"/>
    </source>
</evidence>
<feature type="zinc finger region" description="TRAF-type" evidence="11">
    <location>
        <begin position="219"/>
        <end position="269"/>
    </location>
</feature>
<proteinExistence type="predicted"/>
<keyword evidence="10 12" id="KW-0175">Coiled coil</keyword>
<comment type="caution">
    <text evidence="17">The sequence shown here is derived from an EMBL/GenBank/DDBJ whole genome shotgun (WGS) entry which is preliminary data.</text>
</comment>
<feature type="zinc finger region" description="TRAF-type" evidence="11">
    <location>
        <begin position="276"/>
        <end position="331"/>
    </location>
</feature>
<dbReference type="PROSITE" id="PS50089">
    <property type="entry name" value="ZF_RING_2"/>
    <property type="match status" value="1"/>
</dbReference>
<dbReference type="SMART" id="SM00061">
    <property type="entry name" value="MATH"/>
    <property type="match status" value="1"/>
</dbReference>
<protein>
    <recommendedName>
        <fullName evidence="19">TNF receptor-associated factor</fullName>
    </recommendedName>
</protein>
<dbReference type="InterPro" id="IPR001293">
    <property type="entry name" value="Znf_TRAF"/>
</dbReference>
<keyword evidence="18" id="KW-1185">Reference proteome</keyword>
<dbReference type="PANTHER" id="PTHR10131">
    <property type="entry name" value="TNF RECEPTOR ASSOCIATED FACTOR"/>
    <property type="match status" value="1"/>
</dbReference>
<evidence type="ECO:0008006" key="19">
    <source>
        <dbReference type="Google" id="ProtNLM"/>
    </source>
</evidence>
<keyword evidence="6" id="KW-0677">Repeat</keyword>
<feature type="domain" description="TRAF-type" evidence="15">
    <location>
        <begin position="276"/>
        <end position="331"/>
    </location>
</feature>
<evidence type="ECO:0000313" key="18">
    <source>
        <dbReference type="Proteomes" id="UP001634394"/>
    </source>
</evidence>
<dbReference type="InterPro" id="IPR008974">
    <property type="entry name" value="TRAF-like"/>
</dbReference>
<dbReference type="PANTHER" id="PTHR10131:SF153">
    <property type="entry name" value="RING-TYPE DOMAIN-CONTAINING PROTEIN"/>
    <property type="match status" value="1"/>
</dbReference>
<dbReference type="AlphaFoldDB" id="A0ABD3WKG4"/>
<keyword evidence="3" id="KW-1017">Isopeptide bond</keyword>
<evidence type="ECO:0000259" key="13">
    <source>
        <dbReference type="PROSITE" id="PS50089"/>
    </source>
</evidence>
<dbReference type="SMART" id="SM00184">
    <property type="entry name" value="RING"/>
    <property type="match status" value="1"/>
</dbReference>
<dbReference type="EMBL" id="JBJQND010000006">
    <property type="protein sequence ID" value="KAL3872996.1"/>
    <property type="molecule type" value="Genomic_DNA"/>
</dbReference>
<dbReference type="GO" id="GO:0008270">
    <property type="term" value="F:zinc ion binding"/>
    <property type="evidence" value="ECO:0007669"/>
    <property type="project" value="UniProtKB-KW"/>
</dbReference>